<protein>
    <submittedName>
        <fullName evidence="1">DNA replication protein DnaC</fullName>
    </submittedName>
</protein>
<dbReference type="EMBL" id="FNHZ01000010">
    <property type="protein sequence ID" value="SDN27943.1"/>
    <property type="molecule type" value="Genomic_DNA"/>
</dbReference>
<dbReference type="Gene3D" id="3.40.50.300">
    <property type="entry name" value="P-loop containing nucleotide triphosphate hydrolases"/>
    <property type="match status" value="1"/>
</dbReference>
<evidence type="ECO:0000313" key="1">
    <source>
        <dbReference type="EMBL" id="SDN27943.1"/>
    </source>
</evidence>
<proteinExistence type="predicted"/>
<evidence type="ECO:0000313" key="2">
    <source>
        <dbReference type="Proteomes" id="UP000187651"/>
    </source>
</evidence>
<sequence length="132" mass="14919">MTNIEIDEITISNELKEYEKREFQIKVSQMKSAGLQDKALYDYNFDNDTGINPEMKHAHTYVDRWDEMFQENTGLLLWGDVGTGKSFFAGCIANALLDKCVPVLMTNFTKILNSLTGMFSEVGSSPKGYVTN</sequence>
<dbReference type="SUPFAM" id="SSF52540">
    <property type="entry name" value="P-loop containing nucleoside triphosphate hydrolases"/>
    <property type="match status" value="1"/>
</dbReference>
<gene>
    <name evidence="1" type="ORF">SAMN05216544_2318</name>
</gene>
<dbReference type="InterPro" id="IPR027417">
    <property type="entry name" value="P-loop_NTPase"/>
</dbReference>
<dbReference type="AlphaFoldDB" id="A0A1H0A4S0"/>
<dbReference type="OrthoDB" id="9770694at2"/>
<reference evidence="2" key="1">
    <citation type="submission" date="2016-10" db="EMBL/GenBank/DDBJ databases">
        <authorList>
            <person name="Varghese N."/>
            <person name="Submissions S."/>
        </authorList>
    </citation>
    <scope>NUCLEOTIDE SEQUENCE [LARGE SCALE GENOMIC DNA]</scope>
    <source>
        <strain evidence="2">M83</strain>
    </source>
</reference>
<accession>A0A1H0A4S0</accession>
<keyword evidence="2" id="KW-1185">Reference proteome</keyword>
<organism evidence="1 2">
    <name type="scientific">Lachnospira pectinoschiza</name>
    <dbReference type="NCBI Taxonomy" id="28052"/>
    <lineage>
        <taxon>Bacteria</taxon>
        <taxon>Bacillati</taxon>
        <taxon>Bacillota</taxon>
        <taxon>Clostridia</taxon>
        <taxon>Lachnospirales</taxon>
        <taxon>Lachnospiraceae</taxon>
        <taxon>Lachnospira</taxon>
    </lineage>
</organism>
<dbReference type="Proteomes" id="UP000187651">
    <property type="component" value="Unassembled WGS sequence"/>
</dbReference>
<name>A0A1H0A4S0_9FIRM</name>